<organism evidence="3 4">
    <name type="scientific">Rosa chinensis</name>
    <name type="common">China rose</name>
    <dbReference type="NCBI Taxonomy" id="74649"/>
    <lineage>
        <taxon>Eukaryota</taxon>
        <taxon>Viridiplantae</taxon>
        <taxon>Streptophyta</taxon>
        <taxon>Embryophyta</taxon>
        <taxon>Tracheophyta</taxon>
        <taxon>Spermatophyta</taxon>
        <taxon>Magnoliopsida</taxon>
        <taxon>eudicotyledons</taxon>
        <taxon>Gunneridae</taxon>
        <taxon>Pentapetalae</taxon>
        <taxon>rosids</taxon>
        <taxon>fabids</taxon>
        <taxon>Rosales</taxon>
        <taxon>Rosaceae</taxon>
        <taxon>Rosoideae</taxon>
        <taxon>Rosoideae incertae sedis</taxon>
        <taxon>Rosa</taxon>
    </lineage>
</organism>
<feature type="compositionally biased region" description="Polar residues" evidence="2">
    <location>
        <begin position="1"/>
        <end position="13"/>
    </location>
</feature>
<gene>
    <name evidence="3" type="ORF">RchiOBHm_Chr5g0017511</name>
</gene>
<feature type="region of interest" description="Disordered" evidence="2">
    <location>
        <begin position="148"/>
        <end position="188"/>
    </location>
</feature>
<dbReference type="OMA" id="RYWETLI"/>
<keyword evidence="1" id="KW-0175">Coiled coil</keyword>
<sequence>MVASIASSNSNKPTMAAKVPVEPEKANPCCAAWQKKYLKSEKLRNHLREAVNILQQGTEEVQAQNSNLKKEYEELRVLADIEKDEKVKEYAARVSLENKVSELKSEILSLKQQREGADSQDKNEVKLLKGHVSDREQEISRLKELIEREKKRAESESKKAEVEKKKAAEAQKSMKIEKKKADEERKRANIEGEKAENYRLQLEVLEKGSAKAKSHSEGEKEIGCLKELIEREKKRAESESKKAEAEKKKAAEALKIMKIEKSKADEERKHANIEGEKAENYRLRLEVLQIEADEAKSNLDSETLKLEVASKKLEAEKLKVVKERECANSEMVKAEEQRKLAEANRKKTIEEKSRAESLSLQLVESRKRVDELQKELNELRCSKELHADPGGQPDCNRIAFASEEISNFDEANKRYEVEKQKVVKEKKRPDSETVRTQKQKQLAEVNWKRAMEEKSRADYLSRQLEEAKKKIEELSTRNLIEASAVQQLAKGMSDESAKVKLLKKQLKFEKMQRKHAKEVVKVKLERNRNSILQQEFGRLKLDFDQISQRMDMLNNSFSYNAEGIDDHEKTWNIMKKQRLSNKNHQGLESLQMNLQSGTDFLKSGFPVLDESDPFREAMQHTGPYPPLSGGNCTGSISGAFSVTVPTKLVEENVQPTISNLSTEVIKRKCNETIAVVAENTVKSPVRTDGIGQVNEHSRKRKRIIDAVESIENLYCEGKKFHQQVDEKLSDLHCLLSKKIKKPVEERLHEKRKAACEGKLVLASCVVRNEQKKADRFKNECTNVCRQVPKIAGELIGTAQASREGISDLDTSDIASFDEVTDGNYLKLLELDNAADEECYRMAMEMPLSPTLPEIEVLDVETSIANKINPLIKEIICDRFSNKNGGHGDCCDTQDLNGNGSGNSAAMGKPWDIQVQDAGAEVVSNAPTLKSKAMFPFGSDGAADDNILKYHVVFSNTEDSSSISRICNASRTCIAQCSLAIHTEWMVRDILFAVKSEEKLLPKEKVCVFFSLLLLNFSVASSSKFGSMYWESNPCLDSFARHMCSVMSDGDGRRIFSEFGCLDESLGLIEDFIIHGRVFDCKMVGCHSSSFLLEDISPRPSSADELVAGSIVLASLCAAFDHIGFICETSYTILQIRRLDRSLVLKVLHVFAYVGGEKFFNFSNYNLVTVMKSIVTFLEGIRSSNSAGSCITSVSNSGTEFCPCVKCPFSEDAVSVDTATSLLLEKLQSDPFLGPMSQDVVQSVNSNTNITLCNLCDLLSLVELVASNMSWTWTSVEVVPQLMKILESCNAENVIAGIVVLLGQLGRLGVDSVGYEDKGVEFLRHELSAFLCRDIGTSAGLPTQIATVTSMLGLMSFDFKTIIQSNVNLSVISSQSDAAQVIRKWFSLLPKKQQEPSFSLLQAASVDKN</sequence>
<dbReference type="PANTHER" id="PTHR35480:SF1">
    <property type="entry name" value="MATERNAL EFFECT EMBRYO ARREST 22"/>
    <property type="match status" value="1"/>
</dbReference>
<evidence type="ECO:0000256" key="1">
    <source>
        <dbReference type="SAM" id="Coils"/>
    </source>
</evidence>
<feature type="coiled-coil region" evidence="1">
    <location>
        <begin position="450"/>
        <end position="477"/>
    </location>
</feature>
<keyword evidence="4" id="KW-1185">Reference proteome</keyword>
<dbReference type="STRING" id="74649.A0A2P6Q6H5"/>
<protein>
    <submittedName>
        <fullName evidence="3">Uncharacterized protein</fullName>
    </submittedName>
</protein>
<feature type="region of interest" description="Disordered" evidence="2">
    <location>
        <begin position="1"/>
        <end position="23"/>
    </location>
</feature>
<dbReference type="Gramene" id="PRQ29781">
    <property type="protein sequence ID" value="PRQ29781"/>
    <property type="gene ID" value="RchiOBHm_Chr5g0017511"/>
</dbReference>
<evidence type="ECO:0000313" key="4">
    <source>
        <dbReference type="Proteomes" id="UP000238479"/>
    </source>
</evidence>
<evidence type="ECO:0000256" key="2">
    <source>
        <dbReference type="SAM" id="MobiDB-lite"/>
    </source>
</evidence>
<reference evidence="3 4" key="1">
    <citation type="journal article" date="2018" name="Nat. Genet.">
        <title>The Rosa genome provides new insights in the design of modern roses.</title>
        <authorList>
            <person name="Bendahmane M."/>
        </authorList>
    </citation>
    <scope>NUCLEOTIDE SEQUENCE [LARGE SCALE GENOMIC DNA]</scope>
    <source>
        <strain evidence="4">cv. Old Blush</strain>
    </source>
</reference>
<dbReference type="Proteomes" id="UP000238479">
    <property type="component" value="Chromosome 5"/>
</dbReference>
<evidence type="ECO:0000313" key="3">
    <source>
        <dbReference type="EMBL" id="PRQ29781.1"/>
    </source>
</evidence>
<feature type="coiled-coil region" evidence="1">
    <location>
        <begin position="226"/>
        <end position="418"/>
    </location>
</feature>
<comment type="caution">
    <text evidence="3">The sequence shown here is derived from an EMBL/GenBank/DDBJ whole genome shotgun (WGS) entry which is preliminary data.</text>
</comment>
<proteinExistence type="predicted"/>
<name>A0A2P6Q6H5_ROSCH</name>
<dbReference type="EMBL" id="PDCK01000043">
    <property type="protein sequence ID" value="PRQ29781.1"/>
    <property type="molecule type" value="Genomic_DNA"/>
</dbReference>
<dbReference type="PANTHER" id="PTHR35480">
    <property type="entry name" value="MATERNAL EFFECT EMBRYO ARREST 22"/>
    <property type="match status" value="1"/>
</dbReference>
<accession>A0A2P6Q6H5</accession>